<dbReference type="InterPro" id="IPR001486">
    <property type="entry name" value="Hemoglobin_trunc"/>
</dbReference>
<dbReference type="Gene3D" id="1.10.490.10">
    <property type="entry name" value="Globins"/>
    <property type="match status" value="1"/>
</dbReference>
<keyword evidence="3 5" id="KW-0479">Metal-binding</keyword>
<dbReference type="SUPFAM" id="SSF46458">
    <property type="entry name" value="Globin-like"/>
    <property type="match status" value="1"/>
</dbReference>
<name>A0A0H4VTS2_9BACT</name>
<dbReference type="OrthoDB" id="25954at2"/>
<proteinExistence type="predicted"/>
<keyword evidence="2 5" id="KW-0349">Heme</keyword>
<dbReference type="GO" id="GO:0046872">
    <property type="term" value="F:metal ion binding"/>
    <property type="evidence" value="ECO:0007669"/>
    <property type="project" value="UniProtKB-KW"/>
</dbReference>
<dbReference type="KEGG" id="ruf:TH63_19530"/>
<dbReference type="GO" id="GO:0020037">
    <property type="term" value="F:heme binding"/>
    <property type="evidence" value="ECO:0007669"/>
    <property type="project" value="InterPro"/>
</dbReference>
<organism evidence="6 7">
    <name type="scientific">Rufibacter radiotolerans</name>
    <dbReference type="NCBI Taxonomy" id="1379910"/>
    <lineage>
        <taxon>Bacteria</taxon>
        <taxon>Pseudomonadati</taxon>
        <taxon>Bacteroidota</taxon>
        <taxon>Cytophagia</taxon>
        <taxon>Cytophagales</taxon>
        <taxon>Hymenobacteraceae</taxon>
        <taxon>Rufibacter</taxon>
    </lineage>
</organism>
<dbReference type="InterPro" id="IPR009050">
    <property type="entry name" value="Globin-like_sf"/>
</dbReference>
<keyword evidence="4 5" id="KW-0408">Iron</keyword>
<dbReference type="InterPro" id="IPR012292">
    <property type="entry name" value="Globin/Proto"/>
</dbReference>
<keyword evidence="1" id="KW-0813">Transport</keyword>
<feature type="binding site" description="distal binding residue" evidence="5">
    <location>
        <position position="46"/>
    </location>
    <ligand>
        <name>heme</name>
        <dbReference type="ChEBI" id="CHEBI:30413"/>
    </ligand>
    <ligandPart>
        <name>Fe</name>
        <dbReference type="ChEBI" id="CHEBI:18248"/>
    </ligandPart>
</feature>
<evidence type="ECO:0000256" key="1">
    <source>
        <dbReference type="ARBA" id="ARBA00022448"/>
    </source>
</evidence>
<reference evidence="6 7" key="1">
    <citation type="submission" date="2015-01" db="EMBL/GenBank/DDBJ databases">
        <title>Rufibacter sp./DG31D/ whole genome sequencing.</title>
        <authorList>
            <person name="Kim M.K."/>
            <person name="Srinivasan S."/>
            <person name="Lee J.-J."/>
        </authorList>
    </citation>
    <scope>NUCLEOTIDE SEQUENCE [LARGE SCALE GENOMIC DNA]</scope>
    <source>
        <strain evidence="6 7">DG31D</strain>
    </source>
</reference>
<evidence type="ECO:0000256" key="5">
    <source>
        <dbReference type="PIRSR" id="PIRSR601486-1"/>
    </source>
</evidence>
<dbReference type="CDD" id="cd08916">
    <property type="entry name" value="TrHb3_P"/>
    <property type="match status" value="1"/>
</dbReference>
<evidence type="ECO:0000256" key="4">
    <source>
        <dbReference type="ARBA" id="ARBA00023004"/>
    </source>
</evidence>
<dbReference type="PATRIC" id="fig|1379910.4.peg.4255"/>
<accession>A0A0H4VTS2</accession>
<dbReference type="STRING" id="1379910.TH63_19530"/>
<protein>
    <submittedName>
        <fullName evidence="6">SEC-independent protein translocase TATC</fullName>
    </submittedName>
</protein>
<dbReference type="Proteomes" id="UP000036458">
    <property type="component" value="Chromosome"/>
</dbReference>
<evidence type="ECO:0000256" key="2">
    <source>
        <dbReference type="ARBA" id="ARBA00022617"/>
    </source>
</evidence>
<keyword evidence="7" id="KW-1185">Reference proteome</keyword>
<dbReference type="Pfam" id="PF01152">
    <property type="entry name" value="Bac_globin"/>
    <property type="match status" value="1"/>
</dbReference>
<dbReference type="GO" id="GO:0019825">
    <property type="term" value="F:oxygen binding"/>
    <property type="evidence" value="ECO:0007669"/>
    <property type="project" value="InterPro"/>
</dbReference>
<dbReference type="RefSeq" id="WP_048922439.1">
    <property type="nucleotide sequence ID" value="NZ_CP010777.1"/>
</dbReference>
<dbReference type="AlphaFoldDB" id="A0A0H4VTS2"/>
<evidence type="ECO:0000313" key="7">
    <source>
        <dbReference type="Proteomes" id="UP000036458"/>
    </source>
</evidence>
<evidence type="ECO:0000256" key="3">
    <source>
        <dbReference type="ARBA" id="ARBA00022723"/>
    </source>
</evidence>
<evidence type="ECO:0000313" key="6">
    <source>
        <dbReference type="EMBL" id="AKQ47342.1"/>
    </source>
</evidence>
<dbReference type="EMBL" id="CP010777">
    <property type="protein sequence ID" value="AKQ47342.1"/>
    <property type="molecule type" value="Genomic_DNA"/>
</dbReference>
<gene>
    <name evidence="6" type="ORF">TH63_19530</name>
</gene>
<sequence>MQENTKPDITTEEDIKTLVDTFYGHVNQDDLLSPVFNEFAQVDWEHHLPKMYQFWSTVLFGSMAYKGQPFPKHFSMPIDRTHFTRWIALFNQTVEELFKGPMADQARQKATSIANIFQMKMGLYSAPLVKP</sequence>